<keyword evidence="10" id="KW-0677">Repeat</keyword>
<dbReference type="FunFam" id="3.90.215.10:FF:000001">
    <property type="entry name" value="Tenascin isoform 1"/>
    <property type="match status" value="1"/>
</dbReference>
<dbReference type="SMART" id="SM00179">
    <property type="entry name" value="EGF_CA"/>
    <property type="match status" value="1"/>
</dbReference>
<dbReference type="SUPFAM" id="SSF57535">
    <property type="entry name" value="Complement control module/SCR domain"/>
    <property type="match status" value="1"/>
</dbReference>
<dbReference type="InterPro" id="IPR001254">
    <property type="entry name" value="Trypsin_dom"/>
</dbReference>
<dbReference type="PROSITE" id="PS00010">
    <property type="entry name" value="ASX_HYDROXYL"/>
    <property type="match status" value="1"/>
</dbReference>
<dbReference type="Gene3D" id="2.40.10.10">
    <property type="entry name" value="Trypsin-like serine proteases"/>
    <property type="match status" value="4"/>
</dbReference>
<evidence type="ECO:0000256" key="5">
    <source>
        <dbReference type="ARBA" id="ARBA00022530"/>
    </source>
</evidence>
<evidence type="ECO:0000259" key="31">
    <source>
        <dbReference type="PROSITE" id="PS50835"/>
    </source>
</evidence>
<keyword evidence="16" id="KW-0325">Glycoprotein</keyword>
<evidence type="ECO:0000256" key="18">
    <source>
        <dbReference type="ARBA" id="ARBA00037553"/>
    </source>
</evidence>
<sequence length="2383" mass="266934">MAIILLLAVVLLSGSFPARAQDSSTASSTTNPAALERQVAETKEETGRLKNQADRPSSKVEAMPVQEARSVSRLEERSALLEQGLTRKRAVSIPSNQVRHHGGRQHQRWKRSPIVSFRTRPSNQSAMLGDPVTLRCAAHEQNDISVTWYKGGKALTPPFTQTIFVLWNNDLLVIANVDNADRYTCEVRRGNARISADAWITIKSEIAETPWPVDATVQVGESHVFRCWPTGADRITWSKDGGPPSSFIDGKRVLQNRGDLVLTSVTRADSGRYTCTAGRDGDAQTIQAEATLQVVDVDIAGVCGRPVHVAGPDGLIVGGTEVKQGEFPWQAMLWDIRPNCTRNRFFCSGSLINKRWVITAAHCILELGLTREDFIVRLGKHTTVPGMCEANERSNSVDRIIVHPDYNDGTLEYDVALLRLAPPDVTFTEYILPICLPEVPEARRLLRSGAIGTVTGWGAQVRGGRASEKLMKVSLPVVSLAQCRESHPQWADTINQNMFCAGRKEGEKDSCDGDSGGPFAAFDNGRWNLLGVVSWGDGCALRGKYGGYTRLHRFREWIMRHTEEHVCGRPVHAAGPDELIAGGTEVDPGAFPWQAMLWDTRPAENSLVCSGSLISKRWVITAAHCIRKRGLAKDNFQVRLGKHTSVHEAKESAPKAMSQVPPKEAVSVVREALEADTTLADRTKLSVDQICKLLDLCLGCTYFTYKGQFFQQLHGCAMGSPVSPIVVNLYMEKFENKALSTFKDTPPANWFRYVDDTWCRLKKRVADDFFEHINQIDDNIKFTQESSQDNMLPFLDTKTIIEKDGRLQFEVYRKPTHTDQYLAFDSHHPLEHKLAVIKTLFHRADNIITSDTAKTDEHRHLRGALGKCGYQRWTFNKALKPSDQSKKTPKCTPLTNRNKANITIPYVQGVSYNVDRIIVHPEYNKVTLESDVALLRLAPPEVTFTEYILPICLPEVAEARRLLRPGTIGTVTGWGAEVWKGPASEKLMKVSLPVVNLAQCRESHPQWADTITEKVFCAGRGKGGEDVCEGDSGGPFAAFYNGRWNLLGVVSWGEGCALRGKYGVYTRLDRFWDWIMKHTEELGSNQLMRQQPLSARWAVCGHRQQLLLRMPDWIHRRQLSDRLAESGHIREEEYTIFWRGLSADERRFHGVGFAVKNSLLPFINPPTSTNERLMSMKLITSSGPVHLISVYAPTLQAPEVVKDSFYHSLRNILVNIPRKHSVYVLGDFNARVGADHDSWPRQIGHHGIGKVNDNGQRVLELCAELDLCVTNTYFSGREMKKVSWHHPRSGHWHQLDLILVRRQLLKRVHHTASMHSADCDTDHALIRCKIRLPKPTRPKNTTPQPRRIPRMETNNMSDPGLLELFKDRLLKALDRPATGNSTSCDEKWSKLRTILQQAGKDTFGLRAKKQPDWFKENLDKIGPALDEKRNSRLAYINTPNPENKAAMKNARARAQCVLRETQREFWDSVCSNVQKCDDRGDIAGVHAALKSALGPSPRLTAPLKDPEGNILLEKADQLKRWVDHFSSLYSNPVAFDESVLDSIEQLPVMAHLDEDPTMMELESALKVLKSGKAPGSDGIPPELLKLDVTVLKELLLDLLLSCWHEGHVPQDLKDAKLVTLFKNKGSRQVCDNYRAIALLSLVGKLFARVFLKRLQVLAERIYPESQCGFRKDRSTIDMIFTFRLLQEKCIEQNKPLLAVFVDLCKAFDSVSREGLYLVLSKIGCPTKLLAIIKAFHDGMSACVDFEGDVSQPFAVNCGVKQGCVLAPTLFGILLSTLLWIAFPLPNGIAVSTRSDGGLFNIARLRAKTKTITVLLRELMFADDAALCSHSEAELQGMCDGFNNACYKFGQTISVKKTVAFSTNAPPPHITINETTLNTVEDFRYLGSTASSSGNLNREVDTRIGQAANLFGKLKSRAWDNKYLTIHTKVRIYLSCVLSALLYGSEAWASHAHVERKLNSFHLRCLRKICGVTWSDKVPNLEILRRCGTTSLYPILKKRRLRWLGHVSRMDHSRLPHQVLYGQLADGKRDRGRPKLRFVDVCKRDLKLFNIAADWEHLAPDRSAWRHKIHQAIGACASSPCQHGGLCMDTGMSYSCACPKGYTGDNCQIGKCEILRQPSNGHFSTRVYYGQLLFHGDTVEVACDTGYQLDGDRVVTCDNGTLALPTCNPQLVIEADCAAYKASGQTTSGVYTLGSGVEVYCDMDTAGGGWTVIQRRQDGSVPFNRTWEEHKQGFGNKNGEYWLGNENIHLLTSQKHVMLRIELEDWEGDQKFAEYSTFRVSGESEQYRVTVYGYTGNAGNSMSYSNRQKFSTVDRDNDAWSGTSCSRLYGQGGWWFGECSDSNLNGRYLRNCGSSCPALQGVMWFHWRGWRYSLKSVSMKIRPS</sequence>
<dbReference type="Pfam" id="PF26215">
    <property type="entry name" value="HTH_animal"/>
    <property type="match status" value="1"/>
</dbReference>
<dbReference type="InterPro" id="IPR001314">
    <property type="entry name" value="Peptidase_S1A"/>
</dbReference>
<dbReference type="NCBIfam" id="NF040941">
    <property type="entry name" value="GGGWT_bact"/>
    <property type="match status" value="1"/>
</dbReference>
<keyword evidence="12" id="KW-0256">Endoplasmic reticulum</keyword>
<dbReference type="PANTHER" id="PTHR24278">
    <property type="entry name" value="COAGULATION FACTOR"/>
    <property type="match status" value="1"/>
</dbReference>
<evidence type="ECO:0000256" key="12">
    <source>
        <dbReference type="ARBA" id="ARBA00022824"/>
    </source>
</evidence>
<keyword evidence="9 28" id="KW-0732">Signal</keyword>
<dbReference type="InterPro" id="IPR002181">
    <property type="entry name" value="Fibrinogen_a/b/g_C_dom"/>
</dbReference>
<dbReference type="InterPro" id="IPR001881">
    <property type="entry name" value="EGF-like_Ca-bd_dom"/>
</dbReference>
<feature type="region of interest" description="Disordered" evidence="27">
    <location>
        <begin position="39"/>
        <end position="69"/>
    </location>
</feature>
<comment type="subcellular location">
    <subcellularLocation>
        <location evidence="1">Endoplasmic reticulum</location>
    </subcellularLocation>
    <subcellularLocation>
        <location evidence="3">Golgi apparatus</location>
    </subcellularLocation>
    <subcellularLocation>
        <location evidence="2">Secreted</location>
        <location evidence="2">Extracellular space</location>
        <location evidence="2">Extracellular matrix</location>
    </subcellularLocation>
</comment>
<dbReference type="EMBL" id="OV696696">
    <property type="protein sequence ID" value="CAH1239327.1"/>
    <property type="molecule type" value="Genomic_DNA"/>
</dbReference>
<keyword evidence="13 26" id="KW-0720">Serine protease</keyword>
<dbReference type="InterPro" id="IPR000436">
    <property type="entry name" value="Sushi_SCR_CCP_dom"/>
</dbReference>
<evidence type="ECO:0000256" key="14">
    <source>
        <dbReference type="ARBA" id="ARBA00023034"/>
    </source>
</evidence>
<comment type="caution">
    <text evidence="24">Lacks conserved residue(s) required for the propagation of feature annotation.</text>
</comment>
<dbReference type="SMART" id="SM00408">
    <property type="entry name" value="IGc2"/>
    <property type="match status" value="2"/>
</dbReference>
<dbReference type="OrthoDB" id="10062692at2759"/>
<dbReference type="Pfam" id="PF13895">
    <property type="entry name" value="Ig_2"/>
    <property type="match status" value="1"/>
</dbReference>
<keyword evidence="25" id="KW-0768">Sushi</keyword>
<evidence type="ECO:0000256" key="13">
    <source>
        <dbReference type="ARBA" id="ARBA00022825"/>
    </source>
</evidence>
<dbReference type="FunFam" id="2.10.25.10:FF:000122">
    <property type="entry name" value="Protein crumbs homolog 2"/>
    <property type="match status" value="1"/>
</dbReference>
<dbReference type="InterPro" id="IPR014716">
    <property type="entry name" value="Fibrinogen_a/b/g_C_1"/>
</dbReference>
<dbReference type="InterPro" id="IPR020837">
    <property type="entry name" value="Fibrinogen_CS"/>
</dbReference>
<keyword evidence="11 26" id="KW-0378">Hydrolase</keyword>
<evidence type="ECO:0000256" key="20">
    <source>
        <dbReference type="ARBA" id="ARBA00040219"/>
    </source>
</evidence>
<feature type="domain" description="Sushi" evidence="33">
    <location>
        <begin position="2109"/>
        <end position="2168"/>
    </location>
</feature>
<feature type="domain" description="Ig-like" evidence="31">
    <location>
        <begin position="204"/>
        <end position="293"/>
    </location>
</feature>
<evidence type="ECO:0000256" key="19">
    <source>
        <dbReference type="ARBA" id="ARBA00038995"/>
    </source>
</evidence>
<feature type="domain" description="Peptidase S1" evidence="30">
    <location>
        <begin position="580"/>
        <end position="1080"/>
    </location>
</feature>
<name>A0A8J9W7H2_BRALA</name>
<evidence type="ECO:0000256" key="9">
    <source>
        <dbReference type="ARBA" id="ARBA00022729"/>
    </source>
</evidence>
<dbReference type="CDD" id="cd00054">
    <property type="entry name" value="EGF_CA"/>
    <property type="match status" value="1"/>
</dbReference>
<evidence type="ECO:0000256" key="16">
    <source>
        <dbReference type="ARBA" id="ARBA00023180"/>
    </source>
</evidence>
<dbReference type="InterPro" id="IPR043502">
    <property type="entry name" value="DNA/RNA_pol_sf"/>
</dbReference>
<dbReference type="GO" id="GO:0005509">
    <property type="term" value="F:calcium ion binding"/>
    <property type="evidence" value="ECO:0007669"/>
    <property type="project" value="InterPro"/>
</dbReference>
<dbReference type="CDD" id="cd01650">
    <property type="entry name" value="RT_nLTR_like"/>
    <property type="match status" value="1"/>
</dbReference>
<dbReference type="PROSITE" id="PS51406">
    <property type="entry name" value="FIBRINOGEN_C_2"/>
    <property type="match status" value="1"/>
</dbReference>
<reference evidence="35" key="1">
    <citation type="submission" date="2022-01" db="EMBL/GenBank/DDBJ databases">
        <authorList>
            <person name="Braso-Vives M."/>
        </authorList>
    </citation>
    <scope>NUCLEOTIDE SEQUENCE</scope>
</reference>
<evidence type="ECO:0000256" key="7">
    <source>
        <dbReference type="ARBA" id="ARBA00022670"/>
    </source>
</evidence>
<dbReference type="InterPro" id="IPR035976">
    <property type="entry name" value="Sushi/SCR/CCP_sf"/>
</dbReference>
<dbReference type="SUPFAM" id="SSF50494">
    <property type="entry name" value="Trypsin-like serine proteases"/>
    <property type="match status" value="3"/>
</dbReference>
<dbReference type="SUPFAM" id="SSF48726">
    <property type="entry name" value="Immunoglobulin"/>
    <property type="match status" value="2"/>
</dbReference>
<keyword evidence="15 24" id="KW-1015">Disulfide bond</keyword>
<dbReference type="GO" id="GO:0006508">
    <property type="term" value="P:proteolysis"/>
    <property type="evidence" value="ECO:0007669"/>
    <property type="project" value="UniProtKB-KW"/>
</dbReference>
<comment type="function">
    <text evidence="18">Protein C is a vitamin K-dependent serine protease that regulates blood coagulation by inactivating factors Va and VIIIa in the presence of calcium ions and phospholipids. Exerts a protective effect on the endothelial cell barrier function.</text>
</comment>
<evidence type="ECO:0000256" key="4">
    <source>
        <dbReference type="ARBA" id="ARBA00022525"/>
    </source>
</evidence>
<dbReference type="CDD" id="cd00087">
    <property type="entry name" value="FReD"/>
    <property type="match status" value="1"/>
</dbReference>
<protein>
    <recommendedName>
        <fullName evidence="20">Vitamin K-dependent protein C</fullName>
        <ecNumber evidence="19">3.4.21.69</ecNumber>
    </recommendedName>
    <alternativeName>
        <fullName evidence="23">Anticoagulant protein C</fullName>
    </alternativeName>
    <alternativeName>
        <fullName evidence="21">Autoprothrombin IIA</fullName>
    </alternativeName>
    <alternativeName>
        <fullName evidence="22">Blood coagulation factor XIV</fullName>
    </alternativeName>
</protein>
<feature type="domain" description="Peptidase S1" evidence="30">
    <location>
        <begin position="316"/>
        <end position="563"/>
    </location>
</feature>
<evidence type="ECO:0000256" key="26">
    <source>
        <dbReference type="RuleBase" id="RU363034"/>
    </source>
</evidence>
<evidence type="ECO:0000256" key="1">
    <source>
        <dbReference type="ARBA" id="ARBA00004240"/>
    </source>
</evidence>
<dbReference type="GO" id="GO:0007599">
    <property type="term" value="P:hemostasis"/>
    <property type="evidence" value="ECO:0007669"/>
    <property type="project" value="UniProtKB-KW"/>
</dbReference>
<feature type="chain" id="PRO_5035444670" description="Vitamin K-dependent protein C" evidence="28">
    <location>
        <begin position="21"/>
        <end position="2383"/>
    </location>
</feature>
<keyword evidence="6 24" id="KW-0245">EGF-like domain</keyword>
<dbReference type="PROSITE" id="PS01186">
    <property type="entry name" value="EGF_2"/>
    <property type="match status" value="1"/>
</dbReference>
<dbReference type="PROSITE" id="PS50026">
    <property type="entry name" value="EGF_3"/>
    <property type="match status" value="1"/>
</dbReference>
<dbReference type="PROSITE" id="PS00022">
    <property type="entry name" value="EGF_1"/>
    <property type="match status" value="1"/>
</dbReference>
<dbReference type="PROSITE" id="PS50835">
    <property type="entry name" value="IG_LIKE"/>
    <property type="match status" value="2"/>
</dbReference>
<comment type="catalytic activity">
    <reaction evidence="17">
        <text>Degradation of blood coagulation factors Va and VIIIa.</text>
        <dbReference type="EC" id="3.4.21.69"/>
    </reaction>
</comment>
<dbReference type="SMART" id="SM00186">
    <property type="entry name" value="FBG"/>
    <property type="match status" value="1"/>
</dbReference>
<dbReference type="InterPro" id="IPR009003">
    <property type="entry name" value="Peptidase_S1_PA"/>
</dbReference>
<dbReference type="InterPro" id="IPR050442">
    <property type="entry name" value="Peptidase_S1_coag_factors"/>
</dbReference>
<dbReference type="CDD" id="cd00304">
    <property type="entry name" value="RT_like"/>
    <property type="match status" value="1"/>
</dbReference>
<feature type="domain" description="Reverse transcriptase" evidence="32">
    <location>
        <begin position="1601"/>
        <end position="1889"/>
    </location>
</feature>
<dbReference type="InterPro" id="IPR003599">
    <property type="entry name" value="Ig_sub"/>
</dbReference>
<dbReference type="InterPro" id="IPR003598">
    <property type="entry name" value="Ig_sub2"/>
</dbReference>
<dbReference type="CDD" id="cd00033">
    <property type="entry name" value="CCP"/>
    <property type="match status" value="1"/>
</dbReference>
<keyword evidence="14" id="KW-0333">Golgi apparatus</keyword>
<evidence type="ECO:0000256" key="27">
    <source>
        <dbReference type="SAM" id="MobiDB-lite"/>
    </source>
</evidence>
<dbReference type="SMART" id="SM00181">
    <property type="entry name" value="EGF"/>
    <property type="match status" value="1"/>
</dbReference>
<dbReference type="Proteomes" id="UP000838412">
    <property type="component" value="Chromosome 11"/>
</dbReference>
<evidence type="ECO:0000256" key="24">
    <source>
        <dbReference type="PROSITE-ProRule" id="PRU00076"/>
    </source>
</evidence>
<dbReference type="PANTHER" id="PTHR24278:SF19">
    <property type="entry name" value="EGF-LIKE DOMAIN-CONTAINING PROTEIN"/>
    <property type="match status" value="1"/>
</dbReference>
<feature type="signal peptide" evidence="28">
    <location>
        <begin position="1"/>
        <end position="20"/>
    </location>
</feature>
<evidence type="ECO:0000259" key="32">
    <source>
        <dbReference type="PROSITE" id="PS50878"/>
    </source>
</evidence>
<dbReference type="SMART" id="SM00409">
    <property type="entry name" value="IG"/>
    <property type="match status" value="2"/>
</dbReference>
<dbReference type="PROSITE" id="PS50923">
    <property type="entry name" value="SUSHI"/>
    <property type="match status" value="1"/>
</dbReference>
<evidence type="ECO:0000259" key="34">
    <source>
        <dbReference type="PROSITE" id="PS51406"/>
    </source>
</evidence>
<dbReference type="InterPro" id="IPR036179">
    <property type="entry name" value="Ig-like_dom_sf"/>
</dbReference>
<dbReference type="FunFam" id="2.40.10.10:FF:000015">
    <property type="entry name" value="Atrial natriuretic peptide-converting enzyme"/>
    <property type="match status" value="1"/>
</dbReference>
<dbReference type="GO" id="GO:0004252">
    <property type="term" value="F:serine-type endopeptidase activity"/>
    <property type="evidence" value="ECO:0007669"/>
    <property type="project" value="UniProtKB-EC"/>
</dbReference>
<dbReference type="InterPro" id="IPR000152">
    <property type="entry name" value="EGF-type_Asp/Asn_hydroxyl_site"/>
</dbReference>
<dbReference type="CDD" id="cd09076">
    <property type="entry name" value="L1-EN"/>
    <property type="match status" value="1"/>
</dbReference>
<feature type="compositionally biased region" description="Basic residues" evidence="27">
    <location>
        <begin position="98"/>
        <end position="110"/>
    </location>
</feature>
<dbReference type="InterPro" id="IPR018114">
    <property type="entry name" value="TRYPSIN_HIS"/>
</dbReference>
<proteinExistence type="predicted"/>
<evidence type="ECO:0000256" key="3">
    <source>
        <dbReference type="ARBA" id="ARBA00004555"/>
    </source>
</evidence>
<dbReference type="Gene3D" id="3.90.215.10">
    <property type="entry name" value="Gamma Fibrinogen, chain A, domain 1"/>
    <property type="match status" value="1"/>
</dbReference>
<keyword evidence="4" id="KW-0964">Secreted</keyword>
<dbReference type="EC" id="3.4.21.69" evidence="19"/>
<dbReference type="CDD" id="cd00096">
    <property type="entry name" value="Ig"/>
    <property type="match status" value="1"/>
</dbReference>
<evidence type="ECO:0000259" key="30">
    <source>
        <dbReference type="PROSITE" id="PS50240"/>
    </source>
</evidence>
<keyword evidence="8" id="KW-0356">Hemostasis</keyword>
<organism evidence="35 36">
    <name type="scientific">Branchiostoma lanceolatum</name>
    <name type="common">Common lancelet</name>
    <name type="synonym">Amphioxus lanceolatum</name>
    <dbReference type="NCBI Taxonomy" id="7740"/>
    <lineage>
        <taxon>Eukaryota</taxon>
        <taxon>Metazoa</taxon>
        <taxon>Chordata</taxon>
        <taxon>Cephalochordata</taxon>
        <taxon>Leptocardii</taxon>
        <taxon>Amphioxiformes</taxon>
        <taxon>Branchiostomatidae</taxon>
        <taxon>Branchiostoma</taxon>
    </lineage>
</organism>
<evidence type="ECO:0000259" key="33">
    <source>
        <dbReference type="PROSITE" id="PS50923"/>
    </source>
</evidence>
<dbReference type="PROSITE" id="PS50878">
    <property type="entry name" value="RT_POL"/>
    <property type="match status" value="1"/>
</dbReference>
<dbReference type="GO" id="GO:0005615">
    <property type="term" value="C:extracellular space"/>
    <property type="evidence" value="ECO:0007669"/>
    <property type="project" value="TreeGrafter"/>
</dbReference>
<dbReference type="PROSITE" id="PS00134">
    <property type="entry name" value="TRYPSIN_HIS"/>
    <property type="match status" value="2"/>
</dbReference>
<evidence type="ECO:0000256" key="15">
    <source>
        <dbReference type="ARBA" id="ARBA00023157"/>
    </source>
</evidence>
<dbReference type="CDD" id="cd00190">
    <property type="entry name" value="Tryp_SPc"/>
    <property type="match status" value="2"/>
</dbReference>
<feature type="region of interest" description="Disordered" evidence="27">
    <location>
        <begin position="1333"/>
        <end position="1357"/>
    </location>
</feature>
<evidence type="ECO:0000256" key="21">
    <source>
        <dbReference type="ARBA" id="ARBA00041306"/>
    </source>
</evidence>
<dbReference type="Gene3D" id="2.10.70.10">
    <property type="entry name" value="Complement Module, domain 1"/>
    <property type="match status" value="1"/>
</dbReference>
<dbReference type="PROSITE" id="PS00135">
    <property type="entry name" value="TRYPSIN_SER"/>
    <property type="match status" value="2"/>
</dbReference>
<evidence type="ECO:0000256" key="25">
    <source>
        <dbReference type="PROSITE-ProRule" id="PRU00302"/>
    </source>
</evidence>
<gene>
    <name evidence="35" type="primary">ANGPT2</name>
    <name evidence="35" type="ORF">BLAG_LOCUS3665</name>
</gene>
<evidence type="ECO:0000256" key="6">
    <source>
        <dbReference type="ARBA" id="ARBA00022536"/>
    </source>
</evidence>
<dbReference type="InterPro" id="IPR000742">
    <property type="entry name" value="EGF"/>
</dbReference>
<dbReference type="InterPro" id="IPR000477">
    <property type="entry name" value="RT_dom"/>
</dbReference>
<dbReference type="Pfam" id="PF00084">
    <property type="entry name" value="Sushi"/>
    <property type="match status" value="1"/>
</dbReference>
<dbReference type="InterPro" id="IPR036691">
    <property type="entry name" value="Endo/exonu/phosph_ase_sf"/>
</dbReference>
<dbReference type="SMART" id="SM00032">
    <property type="entry name" value="CCP"/>
    <property type="match status" value="1"/>
</dbReference>
<dbReference type="GO" id="GO:0005794">
    <property type="term" value="C:Golgi apparatus"/>
    <property type="evidence" value="ECO:0007669"/>
    <property type="project" value="UniProtKB-SubCell"/>
</dbReference>
<feature type="region of interest" description="Disordered" evidence="27">
    <location>
        <begin position="91"/>
        <end position="110"/>
    </location>
</feature>
<evidence type="ECO:0000259" key="29">
    <source>
        <dbReference type="PROSITE" id="PS50026"/>
    </source>
</evidence>
<evidence type="ECO:0000256" key="28">
    <source>
        <dbReference type="SAM" id="SignalP"/>
    </source>
</evidence>
<dbReference type="SMART" id="SM00020">
    <property type="entry name" value="Tryp_SPc"/>
    <property type="match status" value="2"/>
</dbReference>
<dbReference type="InterPro" id="IPR033116">
    <property type="entry name" value="TRYPSIN_SER"/>
</dbReference>
<feature type="compositionally biased region" description="Basic and acidic residues" evidence="27">
    <location>
        <begin position="39"/>
        <end position="58"/>
    </location>
</feature>
<dbReference type="InterPro" id="IPR013783">
    <property type="entry name" value="Ig-like_fold"/>
</dbReference>
<evidence type="ECO:0000256" key="11">
    <source>
        <dbReference type="ARBA" id="ARBA00022801"/>
    </source>
</evidence>
<dbReference type="PRINTS" id="PR00722">
    <property type="entry name" value="CHYMOTRYPSIN"/>
</dbReference>
<dbReference type="GO" id="GO:0005783">
    <property type="term" value="C:endoplasmic reticulum"/>
    <property type="evidence" value="ECO:0007669"/>
    <property type="project" value="UniProtKB-SubCell"/>
</dbReference>
<dbReference type="Pfam" id="PF00008">
    <property type="entry name" value="EGF"/>
    <property type="match status" value="1"/>
</dbReference>
<dbReference type="SUPFAM" id="SSF56496">
    <property type="entry name" value="Fibrinogen C-terminal domain-like"/>
    <property type="match status" value="1"/>
</dbReference>
<feature type="domain" description="Fibrinogen C-terminal" evidence="34">
    <location>
        <begin position="2167"/>
        <end position="2383"/>
    </location>
</feature>
<dbReference type="InterPro" id="IPR036056">
    <property type="entry name" value="Fibrinogen-like_C"/>
</dbReference>
<evidence type="ECO:0000256" key="22">
    <source>
        <dbReference type="ARBA" id="ARBA00042403"/>
    </source>
</evidence>
<dbReference type="Gene3D" id="2.10.25.10">
    <property type="entry name" value="Laminin"/>
    <property type="match status" value="1"/>
</dbReference>
<dbReference type="SUPFAM" id="SSF56672">
    <property type="entry name" value="DNA/RNA polymerases"/>
    <property type="match status" value="1"/>
</dbReference>
<dbReference type="SUPFAM" id="SSF56219">
    <property type="entry name" value="DNase I-like"/>
    <property type="match status" value="1"/>
</dbReference>
<feature type="disulfide bond" evidence="24">
    <location>
        <begin position="2097"/>
        <end position="2106"/>
    </location>
</feature>
<keyword evidence="7 26" id="KW-0645">Protease</keyword>
<dbReference type="SUPFAM" id="SSF57196">
    <property type="entry name" value="EGF/Laminin"/>
    <property type="match status" value="1"/>
</dbReference>
<dbReference type="Pfam" id="PF00089">
    <property type="entry name" value="Trypsin"/>
    <property type="match status" value="3"/>
</dbReference>
<dbReference type="Gene3D" id="3.60.10.10">
    <property type="entry name" value="Endonuclease/exonuclease/phosphatase"/>
    <property type="match status" value="1"/>
</dbReference>
<dbReference type="PROSITE" id="PS50240">
    <property type="entry name" value="TRYPSIN_DOM"/>
    <property type="match status" value="2"/>
</dbReference>
<dbReference type="Pfam" id="PF13927">
    <property type="entry name" value="Ig_3"/>
    <property type="match status" value="1"/>
</dbReference>
<dbReference type="Gene3D" id="2.60.40.10">
    <property type="entry name" value="Immunoglobulins"/>
    <property type="match status" value="2"/>
</dbReference>
<keyword evidence="36" id="KW-1185">Reference proteome</keyword>
<dbReference type="FunFam" id="2.40.10.10:FF:000011">
    <property type="entry name" value="Coagulation factor X"/>
    <property type="match status" value="1"/>
</dbReference>
<dbReference type="InterPro" id="IPR058912">
    <property type="entry name" value="HTH_animal"/>
</dbReference>
<evidence type="ECO:0000256" key="17">
    <source>
        <dbReference type="ARBA" id="ARBA00036045"/>
    </source>
</evidence>
<evidence type="ECO:0000256" key="23">
    <source>
        <dbReference type="ARBA" id="ARBA00042906"/>
    </source>
</evidence>
<keyword evidence="5" id="KW-0272">Extracellular matrix</keyword>
<evidence type="ECO:0000256" key="10">
    <source>
        <dbReference type="ARBA" id="ARBA00022737"/>
    </source>
</evidence>
<feature type="domain" description="Ig-like" evidence="31">
    <location>
        <begin position="113"/>
        <end position="201"/>
    </location>
</feature>
<dbReference type="InterPro" id="IPR043504">
    <property type="entry name" value="Peptidase_S1_PA_chymotrypsin"/>
</dbReference>
<evidence type="ECO:0000256" key="2">
    <source>
        <dbReference type="ARBA" id="ARBA00004498"/>
    </source>
</evidence>
<dbReference type="PROSITE" id="PS00514">
    <property type="entry name" value="FIBRINOGEN_C_1"/>
    <property type="match status" value="1"/>
</dbReference>
<dbReference type="InterPro" id="IPR007110">
    <property type="entry name" value="Ig-like_dom"/>
</dbReference>
<evidence type="ECO:0000313" key="35">
    <source>
        <dbReference type="EMBL" id="CAH1239327.1"/>
    </source>
</evidence>
<dbReference type="Pfam" id="PF00147">
    <property type="entry name" value="Fibrinogen_C"/>
    <property type="match status" value="1"/>
</dbReference>
<evidence type="ECO:0000256" key="8">
    <source>
        <dbReference type="ARBA" id="ARBA00022696"/>
    </source>
</evidence>
<evidence type="ECO:0000313" key="36">
    <source>
        <dbReference type="Proteomes" id="UP000838412"/>
    </source>
</evidence>
<dbReference type="Pfam" id="PF00078">
    <property type="entry name" value="RVT_1"/>
    <property type="match status" value="1"/>
</dbReference>
<feature type="domain" description="EGF-like" evidence="29">
    <location>
        <begin position="2071"/>
        <end position="2107"/>
    </location>
</feature>
<accession>A0A8J9W7H2</accession>